<dbReference type="Ensembl" id="ENSPLAT00000019122.1">
    <property type="protein sequence ID" value="ENSPLAP00000026755.1"/>
    <property type="gene ID" value="ENSPLAG00000014811.1"/>
</dbReference>
<reference evidence="1" key="1">
    <citation type="submission" date="2025-08" db="UniProtKB">
        <authorList>
            <consortium name="Ensembl"/>
        </authorList>
    </citation>
    <scope>IDENTIFICATION</scope>
</reference>
<keyword evidence="2" id="KW-1185">Reference proteome</keyword>
<reference evidence="1" key="2">
    <citation type="submission" date="2025-09" db="UniProtKB">
        <authorList>
            <consortium name="Ensembl"/>
        </authorList>
    </citation>
    <scope>IDENTIFICATION</scope>
</reference>
<accession>A0A3B3VLR2</accession>
<dbReference type="AlphaFoldDB" id="A0A3B3VLR2"/>
<sequence>MFTRFIYQLGMVSCSICPAERPSHQRTDQKPQSTQPAGCMEVEKVFFFFPHSC</sequence>
<proteinExistence type="predicted"/>
<organism evidence="1 2">
    <name type="scientific">Poecilia latipinna</name>
    <name type="common">sailfin molly</name>
    <dbReference type="NCBI Taxonomy" id="48699"/>
    <lineage>
        <taxon>Eukaryota</taxon>
        <taxon>Metazoa</taxon>
        <taxon>Chordata</taxon>
        <taxon>Craniata</taxon>
        <taxon>Vertebrata</taxon>
        <taxon>Euteleostomi</taxon>
        <taxon>Actinopterygii</taxon>
        <taxon>Neopterygii</taxon>
        <taxon>Teleostei</taxon>
        <taxon>Neoteleostei</taxon>
        <taxon>Acanthomorphata</taxon>
        <taxon>Ovalentaria</taxon>
        <taxon>Atherinomorphae</taxon>
        <taxon>Cyprinodontiformes</taxon>
        <taxon>Poeciliidae</taxon>
        <taxon>Poeciliinae</taxon>
        <taxon>Poecilia</taxon>
    </lineage>
</organism>
<protein>
    <submittedName>
        <fullName evidence="1">Uncharacterized protein</fullName>
    </submittedName>
</protein>
<evidence type="ECO:0000313" key="2">
    <source>
        <dbReference type="Proteomes" id="UP000261500"/>
    </source>
</evidence>
<evidence type="ECO:0000313" key="1">
    <source>
        <dbReference type="Ensembl" id="ENSPLAP00000026755.1"/>
    </source>
</evidence>
<dbReference type="Proteomes" id="UP000261500">
    <property type="component" value="Unplaced"/>
</dbReference>
<name>A0A3B3VLR2_9TELE</name>